<gene>
    <name evidence="2" type="ORF">CORC01_09164</name>
</gene>
<dbReference type="EMBL" id="MJBS01000081">
    <property type="protein sequence ID" value="OHE95574.1"/>
    <property type="molecule type" value="Genomic_DNA"/>
</dbReference>
<sequence>MFVWEQRCIPCTGNATAVSFSRHLLAEYPLPWPAAHVAAKGEALHKLLLEGSRSQDRYGLRISAGGHGWLQARISSGAPPALPSCSPPTHNVHRSERLHTGPPPATVDSGSLR</sequence>
<evidence type="ECO:0000256" key="1">
    <source>
        <dbReference type="SAM" id="MobiDB-lite"/>
    </source>
</evidence>
<dbReference type="AlphaFoldDB" id="A0A1G4B2F2"/>
<feature type="region of interest" description="Disordered" evidence="1">
    <location>
        <begin position="79"/>
        <end position="113"/>
    </location>
</feature>
<dbReference type="GeneID" id="34562303"/>
<evidence type="ECO:0000313" key="2">
    <source>
        <dbReference type="EMBL" id="OHE95574.1"/>
    </source>
</evidence>
<name>A0A1G4B2F2_9PEZI</name>
<dbReference type="RefSeq" id="XP_022472735.1">
    <property type="nucleotide sequence ID" value="XM_022620793.1"/>
</dbReference>
<accession>A0A1G4B2F2</accession>
<proteinExistence type="predicted"/>
<dbReference type="OrthoDB" id="10605366at2759"/>
<keyword evidence="3" id="KW-1185">Reference proteome</keyword>
<evidence type="ECO:0000313" key="3">
    <source>
        <dbReference type="Proteomes" id="UP000176998"/>
    </source>
</evidence>
<comment type="caution">
    <text evidence="2">The sequence shown here is derived from an EMBL/GenBank/DDBJ whole genome shotgun (WGS) entry which is preliminary data.</text>
</comment>
<reference evidence="2 3" key="1">
    <citation type="submission" date="2016-09" db="EMBL/GenBank/DDBJ databases">
        <authorList>
            <person name="Capua I."/>
            <person name="De Benedictis P."/>
            <person name="Joannis T."/>
            <person name="Lombin L.H."/>
            <person name="Cattoli G."/>
        </authorList>
    </citation>
    <scope>NUCLEOTIDE SEQUENCE [LARGE SCALE GENOMIC DNA]</scope>
    <source>
        <strain evidence="2 3">IMI 309357</strain>
    </source>
</reference>
<protein>
    <submittedName>
        <fullName evidence="2">Uncharacterized protein</fullName>
    </submittedName>
</protein>
<organism evidence="2 3">
    <name type="scientific">Colletotrichum orchidophilum</name>
    <dbReference type="NCBI Taxonomy" id="1209926"/>
    <lineage>
        <taxon>Eukaryota</taxon>
        <taxon>Fungi</taxon>
        <taxon>Dikarya</taxon>
        <taxon>Ascomycota</taxon>
        <taxon>Pezizomycotina</taxon>
        <taxon>Sordariomycetes</taxon>
        <taxon>Hypocreomycetidae</taxon>
        <taxon>Glomerellales</taxon>
        <taxon>Glomerellaceae</taxon>
        <taxon>Colletotrichum</taxon>
    </lineage>
</organism>
<dbReference type="Proteomes" id="UP000176998">
    <property type="component" value="Unassembled WGS sequence"/>
</dbReference>